<name>A0A9P5UG96_9AGAR</name>
<sequence>MSQRRQTALAIIDAYNNWDLPAILSFRDSNCIHQILPKSLNRPPLSNSDYETYFTPWLKAFTNFHVTINDIFEDEKENKIVLWAQSTSDSVIGPYDNEYMLAFYFNEDGDKVVRMLEFVNSTVSVDFFPRLRKYFEGEGAAEAVPVPKQERKFGDGVIR</sequence>
<dbReference type="PANTHER" id="PTHR39598">
    <property type="entry name" value="AUSTINOL SYNTHESIS PROTEIN F-RELATED"/>
    <property type="match status" value="1"/>
</dbReference>
<reference evidence="2" key="1">
    <citation type="submission" date="2020-11" db="EMBL/GenBank/DDBJ databases">
        <authorList>
            <consortium name="DOE Joint Genome Institute"/>
            <person name="Ahrendt S."/>
            <person name="Riley R."/>
            <person name="Andreopoulos W."/>
            <person name="Labutti K."/>
            <person name="Pangilinan J."/>
            <person name="Ruiz-Duenas F.J."/>
            <person name="Barrasa J.M."/>
            <person name="Sanchez-Garcia M."/>
            <person name="Camarero S."/>
            <person name="Miyauchi S."/>
            <person name="Serrano A."/>
            <person name="Linde D."/>
            <person name="Babiker R."/>
            <person name="Drula E."/>
            <person name="Ayuso-Fernandez I."/>
            <person name="Pacheco R."/>
            <person name="Padilla G."/>
            <person name="Ferreira P."/>
            <person name="Barriuso J."/>
            <person name="Kellner H."/>
            <person name="Castanera R."/>
            <person name="Alfaro M."/>
            <person name="Ramirez L."/>
            <person name="Pisabarro A.G."/>
            <person name="Kuo A."/>
            <person name="Tritt A."/>
            <person name="Lipzen A."/>
            <person name="He G."/>
            <person name="Yan M."/>
            <person name="Ng V."/>
            <person name="Cullen D."/>
            <person name="Martin F."/>
            <person name="Rosso M.-N."/>
            <person name="Henrissat B."/>
            <person name="Hibbett D."/>
            <person name="Martinez A.T."/>
            <person name="Grigoriev I.V."/>
        </authorList>
    </citation>
    <scope>NUCLEOTIDE SEQUENCE</scope>
    <source>
        <strain evidence="2">AH 40177</strain>
    </source>
</reference>
<evidence type="ECO:0000313" key="3">
    <source>
        <dbReference type="Proteomes" id="UP000772434"/>
    </source>
</evidence>
<accession>A0A9P5UG96</accession>
<gene>
    <name evidence="1" type="ORF">BDP27DRAFT_1273882</name>
    <name evidence="2" type="ORF">BDP27DRAFT_1310838</name>
</gene>
<evidence type="ECO:0000313" key="2">
    <source>
        <dbReference type="EMBL" id="KAF9078136.1"/>
    </source>
</evidence>
<organism evidence="2 3">
    <name type="scientific">Rhodocollybia butyracea</name>
    <dbReference type="NCBI Taxonomy" id="206335"/>
    <lineage>
        <taxon>Eukaryota</taxon>
        <taxon>Fungi</taxon>
        <taxon>Dikarya</taxon>
        <taxon>Basidiomycota</taxon>
        <taxon>Agaricomycotina</taxon>
        <taxon>Agaricomycetes</taxon>
        <taxon>Agaricomycetidae</taxon>
        <taxon>Agaricales</taxon>
        <taxon>Marasmiineae</taxon>
        <taxon>Omphalotaceae</taxon>
        <taxon>Rhodocollybia</taxon>
    </lineage>
</organism>
<dbReference type="AlphaFoldDB" id="A0A9P5UG96"/>
<comment type="caution">
    <text evidence="2">The sequence shown here is derived from an EMBL/GenBank/DDBJ whole genome shotgun (WGS) entry which is preliminary data.</text>
</comment>
<evidence type="ECO:0008006" key="4">
    <source>
        <dbReference type="Google" id="ProtNLM"/>
    </source>
</evidence>
<dbReference type="Gene3D" id="3.10.450.50">
    <property type="match status" value="1"/>
</dbReference>
<dbReference type="EMBL" id="JADNRY010000002">
    <property type="protein sequence ID" value="KAF9078136.1"/>
    <property type="molecule type" value="Genomic_DNA"/>
</dbReference>
<dbReference type="InterPro" id="IPR050977">
    <property type="entry name" value="Fungal_Meroterpenoid_Isomerase"/>
</dbReference>
<dbReference type="SUPFAM" id="SSF54427">
    <property type="entry name" value="NTF2-like"/>
    <property type="match status" value="1"/>
</dbReference>
<protein>
    <recommendedName>
        <fullName evidence="4">SnoaL-like domain-containing protein</fullName>
    </recommendedName>
</protein>
<dbReference type="EMBL" id="JADNRY010000298">
    <property type="protein sequence ID" value="KAF9059486.1"/>
    <property type="molecule type" value="Genomic_DNA"/>
</dbReference>
<dbReference type="PANTHER" id="PTHR39598:SF1">
    <property type="entry name" value="AUSTINOID BIOSYNTHESIS CLUSTERS PROTEIN F-RELATED"/>
    <property type="match status" value="1"/>
</dbReference>
<keyword evidence="3" id="KW-1185">Reference proteome</keyword>
<evidence type="ECO:0000313" key="1">
    <source>
        <dbReference type="EMBL" id="KAF9059486.1"/>
    </source>
</evidence>
<dbReference type="InterPro" id="IPR032710">
    <property type="entry name" value="NTF2-like_dom_sf"/>
</dbReference>
<proteinExistence type="predicted"/>
<dbReference type="Proteomes" id="UP000772434">
    <property type="component" value="Unassembled WGS sequence"/>
</dbReference>
<dbReference type="OrthoDB" id="3758478at2759"/>